<keyword evidence="4" id="KW-1185">Reference proteome</keyword>
<dbReference type="InterPro" id="IPR036423">
    <property type="entry name" value="SOD-like_Cu/Zn_dom_sf"/>
</dbReference>
<reference evidence="3 4" key="1">
    <citation type="journal article" date="2020" name="IScience">
        <title>Genome Sequencing of the Endangered Kingdonia uniflora (Circaeasteraceae, Ranunculales) Reveals Potential Mechanisms of Evolutionary Specialization.</title>
        <authorList>
            <person name="Sun Y."/>
            <person name="Deng T."/>
            <person name="Zhang A."/>
            <person name="Moore M.J."/>
            <person name="Landis J.B."/>
            <person name="Lin N."/>
            <person name="Zhang H."/>
            <person name="Zhang X."/>
            <person name="Huang J."/>
            <person name="Zhang X."/>
            <person name="Sun H."/>
            <person name="Wang H."/>
        </authorList>
    </citation>
    <scope>NUCLEOTIDE SEQUENCE [LARGE SCALE GENOMIC DNA]</scope>
    <source>
        <strain evidence="3">TB1705</strain>
        <tissue evidence="3">Leaf</tissue>
    </source>
</reference>
<organism evidence="3 4">
    <name type="scientific">Kingdonia uniflora</name>
    <dbReference type="NCBI Taxonomy" id="39325"/>
    <lineage>
        <taxon>Eukaryota</taxon>
        <taxon>Viridiplantae</taxon>
        <taxon>Streptophyta</taxon>
        <taxon>Embryophyta</taxon>
        <taxon>Tracheophyta</taxon>
        <taxon>Spermatophyta</taxon>
        <taxon>Magnoliopsida</taxon>
        <taxon>Ranunculales</taxon>
        <taxon>Circaeasteraceae</taxon>
        <taxon>Kingdonia</taxon>
    </lineage>
</organism>
<dbReference type="PANTHER" id="PTHR10003">
    <property type="entry name" value="SUPEROXIDE DISMUTASE CU-ZN -RELATED"/>
    <property type="match status" value="1"/>
</dbReference>
<dbReference type="EMBL" id="JACGCM010000140">
    <property type="protein sequence ID" value="KAF6175824.1"/>
    <property type="molecule type" value="Genomic_DNA"/>
</dbReference>
<sequence>MFPLFYLWEIENGESPCEVYLPLTTHYYGRSHSVINVDRLSLALVSTNFDDDFECSSVQLILEGFIEFDVALLGFEALSRLRGPTTVNVKITGLDLGPHGIHLYEFEDTTNGCISAGWIYFGPYFNPNGLTHGAPEDEVHHSGDLGNIIANADAVAEATIVDTLEGMNLALTLVMMVEDWHAVR</sequence>
<dbReference type="OrthoDB" id="2015551at2759"/>
<comment type="caution">
    <text evidence="3">The sequence shown here is derived from an EMBL/GenBank/DDBJ whole genome shotgun (WGS) entry which is preliminary data.</text>
</comment>
<feature type="domain" description="Superoxide dismutase copper/zinc binding" evidence="2">
    <location>
        <begin position="80"/>
        <end position="164"/>
    </location>
</feature>
<dbReference type="Pfam" id="PF00080">
    <property type="entry name" value="Sod_Cu"/>
    <property type="match status" value="1"/>
</dbReference>
<evidence type="ECO:0000256" key="1">
    <source>
        <dbReference type="ARBA" id="ARBA00023008"/>
    </source>
</evidence>
<evidence type="ECO:0000259" key="2">
    <source>
        <dbReference type="Pfam" id="PF00080"/>
    </source>
</evidence>
<dbReference type="InterPro" id="IPR001424">
    <property type="entry name" value="SOD_Cu_Zn_dom"/>
</dbReference>
<evidence type="ECO:0000313" key="3">
    <source>
        <dbReference type="EMBL" id="KAF6175824.1"/>
    </source>
</evidence>
<dbReference type="SUPFAM" id="SSF49329">
    <property type="entry name" value="Cu,Zn superoxide dismutase-like"/>
    <property type="match status" value="1"/>
</dbReference>
<proteinExistence type="predicted"/>
<dbReference type="InterPro" id="IPR024134">
    <property type="entry name" value="SOD_Cu/Zn_/chaperone"/>
</dbReference>
<dbReference type="Proteomes" id="UP000541444">
    <property type="component" value="Unassembled WGS sequence"/>
</dbReference>
<protein>
    <recommendedName>
        <fullName evidence="2">Superoxide dismutase copper/zinc binding domain-containing protein</fullName>
    </recommendedName>
</protein>
<keyword evidence="1" id="KW-0186">Copper</keyword>
<dbReference type="GO" id="GO:0006801">
    <property type="term" value="P:superoxide metabolic process"/>
    <property type="evidence" value="ECO:0007669"/>
    <property type="project" value="InterPro"/>
</dbReference>
<name>A0A7J7P9K4_9MAGN</name>
<evidence type="ECO:0000313" key="4">
    <source>
        <dbReference type="Proteomes" id="UP000541444"/>
    </source>
</evidence>
<gene>
    <name evidence="3" type="ORF">GIB67_003312</name>
</gene>
<dbReference type="AlphaFoldDB" id="A0A7J7P9K4"/>
<accession>A0A7J7P9K4</accession>
<dbReference type="Gene3D" id="2.60.40.200">
    <property type="entry name" value="Superoxide dismutase, copper/zinc binding domain"/>
    <property type="match status" value="1"/>
</dbReference>
<dbReference type="GO" id="GO:0005507">
    <property type="term" value="F:copper ion binding"/>
    <property type="evidence" value="ECO:0007669"/>
    <property type="project" value="InterPro"/>
</dbReference>